<evidence type="ECO:0000313" key="2">
    <source>
        <dbReference type="Proteomes" id="UP000612456"/>
    </source>
</evidence>
<reference evidence="1" key="2">
    <citation type="submission" date="2020-09" db="EMBL/GenBank/DDBJ databases">
        <authorList>
            <person name="Sun Q."/>
            <person name="Zhou Y."/>
        </authorList>
    </citation>
    <scope>NUCLEOTIDE SEQUENCE</scope>
    <source>
        <strain evidence="1">CGMCC 1.15178</strain>
    </source>
</reference>
<dbReference type="RefSeq" id="WP_188993000.1">
    <property type="nucleotide sequence ID" value="NZ_BMHP01000002.1"/>
</dbReference>
<name>A0A916Z1Y7_9BACL</name>
<dbReference type="Proteomes" id="UP000612456">
    <property type="component" value="Unassembled WGS sequence"/>
</dbReference>
<organism evidence="1 2">
    <name type="scientific">Paenibacillus nasutitermitis</name>
    <dbReference type="NCBI Taxonomy" id="1652958"/>
    <lineage>
        <taxon>Bacteria</taxon>
        <taxon>Bacillati</taxon>
        <taxon>Bacillota</taxon>
        <taxon>Bacilli</taxon>
        <taxon>Bacillales</taxon>
        <taxon>Paenibacillaceae</taxon>
        <taxon>Paenibacillus</taxon>
    </lineage>
</organism>
<sequence>MRRLEDISPELRTSEELKLELELESISEFTGNPASRRERQLRGGIYHSFRLVSTSISRVALYLK</sequence>
<accession>A0A916Z1Y7</accession>
<dbReference type="EMBL" id="BMHP01000002">
    <property type="protein sequence ID" value="GGD72366.1"/>
    <property type="molecule type" value="Genomic_DNA"/>
</dbReference>
<proteinExistence type="predicted"/>
<reference evidence="1" key="1">
    <citation type="journal article" date="2014" name="Int. J. Syst. Evol. Microbiol.">
        <title>Complete genome sequence of Corynebacterium casei LMG S-19264T (=DSM 44701T), isolated from a smear-ripened cheese.</title>
        <authorList>
            <consortium name="US DOE Joint Genome Institute (JGI-PGF)"/>
            <person name="Walter F."/>
            <person name="Albersmeier A."/>
            <person name="Kalinowski J."/>
            <person name="Ruckert C."/>
        </authorList>
    </citation>
    <scope>NUCLEOTIDE SEQUENCE</scope>
    <source>
        <strain evidence="1">CGMCC 1.15178</strain>
    </source>
</reference>
<keyword evidence="2" id="KW-1185">Reference proteome</keyword>
<comment type="caution">
    <text evidence="1">The sequence shown here is derived from an EMBL/GenBank/DDBJ whole genome shotgun (WGS) entry which is preliminary data.</text>
</comment>
<evidence type="ECO:0000313" key="1">
    <source>
        <dbReference type="EMBL" id="GGD72366.1"/>
    </source>
</evidence>
<dbReference type="AlphaFoldDB" id="A0A916Z1Y7"/>
<protein>
    <submittedName>
        <fullName evidence="1">Uncharacterized protein</fullName>
    </submittedName>
</protein>
<gene>
    <name evidence="1" type="ORF">GCM10010911_32840</name>
</gene>